<feature type="domain" description="Ysc84 actin-binding" evidence="1">
    <location>
        <begin position="94"/>
        <end position="181"/>
    </location>
</feature>
<dbReference type="InterPro" id="IPR051702">
    <property type="entry name" value="SH3_domain_YSC84-like"/>
</dbReference>
<dbReference type="CDD" id="cd11524">
    <property type="entry name" value="SYLF"/>
    <property type="match status" value="1"/>
</dbReference>
<dbReference type="EMBL" id="JAFHKK010000032">
    <property type="protein sequence ID" value="MBN2965317.1"/>
    <property type="molecule type" value="Genomic_DNA"/>
</dbReference>
<reference evidence="2 3" key="2">
    <citation type="submission" date="2021-02" db="EMBL/GenBank/DDBJ databases">
        <title>Sulfurospirillum tamanensis sp. nov.</title>
        <authorList>
            <person name="Frolova A."/>
            <person name="Merkel A."/>
            <person name="Slobodkin A."/>
        </authorList>
    </citation>
    <scope>NUCLEOTIDE SEQUENCE [LARGE SCALE GENOMIC DNA]</scope>
    <source>
        <strain evidence="2 3">T05b</strain>
    </source>
</reference>
<reference evidence="2 3" key="3">
    <citation type="submission" date="2021-02" db="EMBL/GenBank/DDBJ databases">
        <authorList>
            <person name="Merkel A.Y."/>
        </authorList>
    </citation>
    <scope>NUCLEOTIDE SEQUENCE [LARGE SCALE GENOMIC DNA]</scope>
    <source>
        <strain evidence="2 3">T05b</strain>
    </source>
</reference>
<evidence type="ECO:0000313" key="3">
    <source>
        <dbReference type="Proteomes" id="UP000703590"/>
    </source>
</evidence>
<protein>
    <submittedName>
        <fullName evidence="2">Lipid-binding SYLF domain-containing protein</fullName>
    </submittedName>
</protein>
<dbReference type="RefSeq" id="WP_205459879.1">
    <property type="nucleotide sequence ID" value="NZ_JAFHKK010000032.1"/>
</dbReference>
<keyword evidence="3" id="KW-1185">Reference proteome</keyword>
<evidence type="ECO:0000313" key="2">
    <source>
        <dbReference type="EMBL" id="MBN2965317.1"/>
    </source>
</evidence>
<dbReference type="Proteomes" id="UP000703590">
    <property type="component" value="Unassembled WGS sequence"/>
</dbReference>
<dbReference type="InterPro" id="IPR007461">
    <property type="entry name" value="Ysc84_actin-binding"/>
</dbReference>
<dbReference type="PANTHER" id="PTHR15629">
    <property type="entry name" value="SH3YL1 PROTEIN"/>
    <property type="match status" value="1"/>
</dbReference>
<proteinExistence type="predicted"/>
<organism evidence="2 3">
    <name type="scientific">Sulfurospirillum tamanense</name>
    <dbReference type="NCBI Taxonomy" id="2813362"/>
    <lineage>
        <taxon>Bacteria</taxon>
        <taxon>Pseudomonadati</taxon>
        <taxon>Campylobacterota</taxon>
        <taxon>Epsilonproteobacteria</taxon>
        <taxon>Campylobacterales</taxon>
        <taxon>Sulfurospirillaceae</taxon>
        <taxon>Sulfurospirillum</taxon>
    </lineage>
</organism>
<gene>
    <name evidence="2" type="ORF">JWV37_11040</name>
</gene>
<comment type="caution">
    <text evidence="2">The sequence shown here is derived from an EMBL/GenBank/DDBJ whole genome shotgun (WGS) entry which is preliminary data.</text>
</comment>
<accession>A0ABS2WUI9</accession>
<name>A0ABS2WUI9_9BACT</name>
<dbReference type="Pfam" id="PF04366">
    <property type="entry name" value="Ysc84"/>
    <property type="match status" value="1"/>
</dbReference>
<sequence>MHRIVRLFTCMVFVSSLLWGNEERTLESANALQLIMRNQPESIPVELFAQANAIVVLPDVTRVGFFVGGLFGNGVMSIKGINGWESPLHVALGGGSLGFQFGVERSDIILFIMKYEVAEAIRSRKITLGADVSVAAGPMGASITHMRDFSLKQDIYAYANNRGLFAGVSLGGSVIGADGDARTPADSFAAKSFVETLKRLERR</sequence>
<dbReference type="PANTHER" id="PTHR15629:SF2">
    <property type="entry name" value="SH3 DOMAIN-CONTAINING YSC84-LIKE PROTEIN 1"/>
    <property type="match status" value="1"/>
</dbReference>
<reference evidence="3" key="1">
    <citation type="submission" date="2021-02" db="EMBL/GenBank/DDBJ databases">
        <title>Sulfurospirillum tamanensis sp. nov.</title>
        <authorList>
            <person name="Merkel A.Y."/>
        </authorList>
    </citation>
    <scope>NUCLEOTIDE SEQUENCE [LARGE SCALE GENOMIC DNA]</scope>
    <source>
        <strain evidence="3">T05b</strain>
    </source>
</reference>
<evidence type="ECO:0000259" key="1">
    <source>
        <dbReference type="Pfam" id="PF04366"/>
    </source>
</evidence>